<keyword evidence="4" id="KW-1185">Reference proteome</keyword>
<name>A0ABS7FQW8_9ACTN</name>
<sequence>MTDDPAPARPPRGRHARPASPIGGRGPEAWLRRFDAMGEDARRRFFLAGAGVATAVLLGTLATAGLAAGGGDRPAREAARSGAAAPPLVEQRAAAVGPDDVPDALAFLRAQDAGGATVRHVTAVRRSGDFLRVYTDLGEGDENSRPAVALCEWTVRYLAGDGDAAPRVFVHGRSGDNGSVVLANKQGAGDDCKVDETR</sequence>
<feature type="region of interest" description="Disordered" evidence="1">
    <location>
        <begin position="1"/>
        <end position="27"/>
    </location>
</feature>
<feature type="transmembrane region" description="Helical" evidence="2">
    <location>
        <begin position="45"/>
        <end position="68"/>
    </location>
</feature>
<gene>
    <name evidence="3" type="ORF">K1Y72_08355</name>
</gene>
<evidence type="ECO:0000313" key="3">
    <source>
        <dbReference type="EMBL" id="MBW8482370.1"/>
    </source>
</evidence>
<comment type="caution">
    <text evidence="3">The sequence shown here is derived from an EMBL/GenBank/DDBJ whole genome shotgun (WGS) entry which is preliminary data.</text>
</comment>
<evidence type="ECO:0000313" key="4">
    <source>
        <dbReference type="Proteomes" id="UP000774570"/>
    </source>
</evidence>
<keyword evidence="2" id="KW-0472">Membrane</keyword>
<dbReference type="Proteomes" id="UP000774570">
    <property type="component" value="Unassembled WGS sequence"/>
</dbReference>
<reference evidence="3 4" key="1">
    <citation type="submission" date="2021-07" db="EMBL/GenBank/DDBJ databases">
        <title>Actinomadura sp. PM05-2 isolated from lichen.</title>
        <authorList>
            <person name="Somphong A."/>
            <person name="Phongsopitanun W."/>
            <person name="Tanasupawat S."/>
            <person name="Peongsungnone V."/>
        </authorList>
    </citation>
    <scope>NUCLEOTIDE SEQUENCE [LARGE SCALE GENOMIC DNA]</scope>
    <source>
        <strain evidence="3 4">PM05-2</strain>
    </source>
</reference>
<protein>
    <submittedName>
        <fullName evidence="3">Uncharacterized protein</fullName>
    </submittedName>
</protein>
<organism evidence="3 4">
    <name type="scientific">Actinomadura parmotrematis</name>
    <dbReference type="NCBI Taxonomy" id="2864039"/>
    <lineage>
        <taxon>Bacteria</taxon>
        <taxon>Bacillati</taxon>
        <taxon>Actinomycetota</taxon>
        <taxon>Actinomycetes</taxon>
        <taxon>Streptosporangiales</taxon>
        <taxon>Thermomonosporaceae</taxon>
        <taxon>Actinomadura</taxon>
    </lineage>
</organism>
<dbReference type="RefSeq" id="WP_220164849.1">
    <property type="nucleotide sequence ID" value="NZ_JAIBOA010000004.1"/>
</dbReference>
<evidence type="ECO:0000256" key="2">
    <source>
        <dbReference type="SAM" id="Phobius"/>
    </source>
</evidence>
<accession>A0ABS7FQW8</accession>
<keyword evidence="2" id="KW-0812">Transmembrane</keyword>
<evidence type="ECO:0000256" key="1">
    <source>
        <dbReference type="SAM" id="MobiDB-lite"/>
    </source>
</evidence>
<dbReference type="EMBL" id="JAIBOA010000004">
    <property type="protein sequence ID" value="MBW8482370.1"/>
    <property type="molecule type" value="Genomic_DNA"/>
</dbReference>
<proteinExistence type="predicted"/>
<keyword evidence="2" id="KW-1133">Transmembrane helix</keyword>